<dbReference type="SUPFAM" id="SSF53448">
    <property type="entry name" value="Nucleotide-diphospho-sugar transferases"/>
    <property type="match status" value="1"/>
</dbReference>
<feature type="domain" description="Nucleotidyl transferase" evidence="1">
    <location>
        <begin position="5"/>
        <end position="231"/>
    </location>
</feature>
<evidence type="ECO:0000313" key="3">
    <source>
        <dbReference type="Proteomes" id="UP000632740"/>
    </source>
</evidence>
<protein>
    <submittedName>
        <fullName evidence="2">Mannose-1-phosphate guanylyltransferase</fullName>
    </submittedName>
</protein>
<dbReference type="AlphaFoldDB" id="A0A919TYH4"/>
<dbReference type="Gene3D" id="3.90.550.10">
    <property type="entry name" value="Spore Coat Polysaccharide Biosynthesis Protein SpsA, Chain A"/>
    <property type="match status" value="1"/>
</dbReference>
<dbReference type="RefSeq" id="WP_203750280.1">
    <property type="nucleotide sequence ID" value="NZ_BONK01000004.1"/>
</dbReference>
<dbReference type="Proteomes" id="UP000632740">
    <property type="component" value="Unassembled WGS sequence"/>
</dbReference>
<proteinExistence type="predicted"/>
<dbReference type="GO" id="GO:0016779">
    <property type="term" value="F:nucleotidyltransferase activity"/>
    <property type="evidence" value="ECO:0007669"/>
    <property type="project" value="UniProtKB-KW"/>
</dbReference>
<dbReference type="PANTHER" id="PTHR22572">
    <property type="entry name" value="SUGAR-1-PHOSPHATE GUANYL TRANSFERASE"/>
    <property type="match status" value="1"/>
</dbReference>
<dbReference type="InterPro" id="IPR050486">
    <property type="entry name" value="Mannose-1P_guanyltransferase"/>
</dbReference>
<evidence type="ECO:0000313" key="2">
    <source>
        <dbReference type="EMBL" id="GIG20600.1"/>
    </source>
</evidence>
<comment type="caution">
    <text evidence="2">The sequence shown here is derived from an EMBL/GenBank/DDBJ whole genome shotgun (WGS) entry which is preliminary data.</text>
</comment>
<keyword evidence="3" id="KW-1185">Reference proteome</keyword>
<organism evidence="2 3">
    <name type="scientific">Cellulomonas chitinilytica</name>
    <dbReference type="NCBI Taxonomy" id="398759"/>
    <lineage>
        <taxon>Bacteria</taxon>
        <taxon>Bacillati</taxon>
        <taxon>Actinomycetota</taxon>
        <taxon>Actinomycetes</taxon>
        <taxon>Micrococcales</taxon>
        <taxon>Cellulomonadaceae</taxon>
        <taxon>Cellulomonas</taxon>
    </lineage>
</organism>
<accession>A0A919TYH4</accession>
<evidence type="ECO:0000259" key="1">
    <source>
        <dbReference type="Pfam" id="PF00483"/>
    </source>
</evidence>
<gene>
    <name evidence="2" type="ORF">Cch01nite_13240</name>
</gene>
<sequence>MRVAGVVLAAGAGTRLRPFTDERPKPLVPVLGRTLLDRALDKLRAVGAERVLVNTHVRSDLVEEALRPWGPWVTARREERLTGPAGALRFFGADLADADVVLVVSGDALFDDPLDGLLATHLRTGAALTFAVTAVREASRFGVLEVDDDGLLVAAREKPDVPPDEEHLVSAGMYAVRPDALDVLPADGVVDFVADLVPGLVARGDTVATHRLTGAWFDVGSPGALHAATLRALDALEGTQHRARSATVEPGAVLHGRVSLEAGAHVGRGAWVQDAVLLPGAHVPAGGVLVGGVLAGRPMTTDRS</sequence>
<dbReference type="CDD" id="cd04181">
    <property type="entry name" value="NTP_transferase"/>
    <property type="match status" value="1"/>
</dbReference>
<dbReference type="InterPro" id="IPR029044">
    <property type="entry name" value="Nucleotide-diphossugar_trans"/>
</dbReference>
<dbReference type="EMBL" id="BONK01000004">
    <property type="protein sequence ID" value="GIG20600.1"/>
    <property type="molecule type" value="Genomic_DNA"/>
</dbReference>
<reference evidence="2" key="1">
    <citation type="submission" date="2021-01" db="EMBL/GenBank/DDBJ databases">
        <title>Whole genome shotgun sequence of Cellulomonas chitinilytica NBRC 110799.</title>
        <authorList>
            <person name="Komaki H."/>
            <person name="Tamura T."/>
        </authorList>
    </citation>
    <scope>NUCLEOTIDE SEQUENCE</scope>
    <source>
        <strain evidence="2">NBRC 110799</strain>
    </source>
</reference>
<keyword evidence="2" id="KW-0808">Transferase</keyword>
<keyword evidence="2" id="KW-0548">Nucleotidyltransferase</keyword>
<name>A0A919TYH4_9CELL</name>
<dbReference type="InterPro" id="IPR005835">
    <property type="entry name" value="NTP_transferase_dom"/>
</dbReference>
<dbReference type="Pfam" id="PF00483">
    <property type="entry name" value="NTP_transferase"/>
    <property type="match status" value="1"/>
</dbReference>